<dbReference type="Gene3D" id="1.10.1200.10">
    <property type="entry name" value="ACP-like"/>
    <property type="match status" value="1"/>
</dbReference>
<dbReference type="EMBL" id="CP010945">
    <property type="protein sequence ID" value="AKV10856.1"/>
    <property type="molecule type" value="Genomic_DNA"/>
</dbReference>
<dbReference type="PROSITE" id="PS50075">
    <property type="entry name" value="CARRIER"/>
    <property type="match status" value="1"/>
</dbReference>
<feature type="domain" description="Carrier" evidence="1">
    <location>
        <begin position="8"/>
        <end position="86"/>
    </location>
</feature>
<name>A0A0K1QYN3_PSEFL</name>
<evidence type="ECO:0000313" key="3">
    <source>
        <dbReference type="Proteomes" id="UP000017175"/>
    </source>
</evidence>
<dbReference type="InterPro" id="IPR036736">
    <property type="entry name" value="ACP-like_sf"/>
</dbReference>
<gene>
    <name evidence="2" type="ORF">B723_15085</name>
</gene>
<dbReference type="AlphaFoldDB" id="A0A0K1QYN3"/>
<evidence type="ECO:0000259" key="1">
    <source>
        <dbReference type="PROSITE" id="PS50075"/>
    </source>
</evidence>
<reference evidence="2 3" key="1">
    <citation type="journal article" date="2012" name="J. Bacteriol.">
        <title>Draft genome sequence of the cyanide-utilizing bacterium Pseudomonas fluorescens strain NCIMB 11764.</title>
        <authorList>
            <person name="Vilo C.A."/>
            <person name="Benedik M.J."/>
            <person name="Kunz D.A."/>
            <person name="Dong Q."/>
        </authorList>
    </citation>
    <scope>NUCLEOTIDE SEQUENCE [LARGE SCALE GENOMIC DNA]</scope>
    <source>
        <strain evidence="2 3">NCIMB 11764</strain>
    </source>
</reference>
<dbReference type="Proteomes" id="UP000017175">
    <property type="component" value="Chromosome"/>
</dbReference>
<protein>
    <submittedName>
        <fullName evidence="2">Acyl carrier protein</fullName>
    </submittedName>
</protein>
<accession>A0A0K1QYN3</accession>
<organism evidence="2 3">
    <name type="scientific">Pseudomonas fluorescens NCIMB 11764</name>
    <dbReference type="NCBI Taxonomy" id="1221522"/>
    <lineage>
        <taxon>Bacteria</taxon>
        <taxon>Pseudomonadati</taxon>
        <taxon>Pseudomonadota</taxon>
        <taxon>Gammaproteobacteria</taxon>
        <taxon>Pseudomonadales</taxon>
        <taxon>Pseudomonadaceae</taxon>
        <taxon>Pseudomonas</taxon>
    </lineage>
</organism>
<evidence type="ECO:0000313" key="2">
    <source>
        <dbReference type="EMBL" id="AKV10856.1"/>
    </source>
</evidence>
<sequence length="88" mass="9806">MAVIRMRSSDLEIECQVIKTLSDYLSVGHGAIKTSSRLVEDLYFDSMSIIEVVMMLNETFGVELPAVAVSEWNTVADIRNSVIRVRGV</sequence>
<dbReference type="SUPFAM" id="SSF47336">
    <property type="entry name" value="ACP-like"/>
    <property type="match status" value="1"/>
</dbReference>
<proteinExistence type="predicted"/>
<dbReference type="InterPro" id="IPR009081">
    <property type="entry name" value="PP-bd_ACP"/>
</dbReference>
<dbReference type="Pfam" id="PF00550">
    <property type="entry name" value="PP-binding"/>
    <property type="match status" value="1"/>
</dbReference>